<dbReference type="InterPro" id="IPR001174">
    <property type="entry name" value="HddA/FKP"/>
</dbReference>
<reference evidence="8 9" key="1">
    <citation type="submission" date="2015-12" db="EMBL/GenBank/DDBJ databases">
        <title>Complete genome of Roseateles depolymerans KCTC 42856.</title>
        <authorList>
            <person name="Kim K.M."/>
        </authorList>
    </citation>
    <scope>NUCLEOTIDE SEQUENCE [LARGE SCALE GENOMIC DNA]</scope>
    <source>
        <strain evidence="8 9">KCTC 42856</strain>
    </source>
</reference>
<dbReference type="PANTHER" id="PTHR32463:SF0">
    <property type="entry name" value="L-FUCOSE KINASE"/>
    <property type="match status" value="1"/>
</dbReference>
<dbReference type="Proteomes" id="UP000060699">
    <property type="component" value="Chromosome"/>
</dbReference>
<dbReference type="InterPro" id="IPR052203">
    <property type="entry name" value="GHMP_Kinase-Related"/>
</dbReference>
<evidence type="ECO:0000256" key="4">
    <source>
        <dbReference type="ARBA" id="ARBA00022840"/>
    </source>
</evidence>
<dbReference type="Gene3D" id="3.30.230.120">
    <property type="match status" value="1"/>
</dbReference>
<dbReference type="GO" id="GO:0050201">
    <property type="term" value="F:fucokinase activity"/>
    <property type="evidence" value="ECO:0007669"/>
    <property type="project" value="TreeGrafter"/>
</dbReference>
<keyword evidence="1" id="KW-0808">Transferase</keyword>
<dbReference type="InterPro" id="IPR006204">
    <property type="entry name" value="GHMP_kinase_N_dom"/>
</dbReference>
<dbReference type="AlphaFoldDB" id="A0A0U3E5C8"/>
<dbReference type="Pfam" id="PF00288">
    <property type="entry name" value="GHMP_kinases_N"/>
    <property type="match status" value="1"/>
</dbReference>
<sequence>MILSKTPLRMSYVGGGSDMPAFYREELGAVLSTSIDKYMYIAVNPKFDGRIRLSYNQTEEVDTPAQVAHPLVREALQLLDIPGGIEIASMADIPSKGSGLGSSSSYTVGLLNALYAYKNQFASKATLARQACEIEIDRCGEPIGKQDQYAAAFGGLNLIRFHPDEAVSVDPVICSPALLKTLEDSTLVFFTGRTRSASAVLAQQSKALALPDRKALMRRMVQLAFDLKTELESGTLDHFGTILDENWRLKTQLSAGISDPQIDGWYEAGRRHGALGGKLLGAGNGGFMMFFAPPHTHAAITAALSDLLPVKFNFDRTGAQIVFYQPAA</sequence>
<dbReference type="Pfam" id="PF08544">
    <property type="entry name" value="GHMP_kinases_C"/>
    <property type="match status" value="1"/>
</dbReference>
<dbReference type="STRING" id="76731.RD2015_4052"/>
<dbReference type="SUPFAM" id="SSF54211">
    <property type="entry name" value="Ribosomal protein S5 domain 2-like"/>
    <property type="match status" value="1"/>
</dbReference>
<dbReference type="InterPro" id="IPR020568">
    <property type="entry name" value="Ribosomal_Su5_D2-typ_SF"/>
</dbReference>
<dbReference type="InterPro" id="IPR014606">
    <property type="entry name" value="Heptose_7-P_kinase"/>
</dbReference>
<dbReference type="PIRSF" id="PIRSF036406">
    <property type="entry name" value="Hept_kin"/>
    <property type="match status" value="1"/>
</dbReference>
<dbReference type="SUPFAM" id="SSF55060">
    <property type="entry name" value="GHMP Kinase, C-terminal domain"/>
    <property type="match status" value="1"/>
</dbReference>
<gene>
    <name evidence="8" type="ORF">RD2015_4052</name>
</gene>
<dbReference type="InterPro" id="IPR013750">
    <property type="entry name" value="GHMP_kinase_C_dom"/>
</dbReference>
<name>A0A0U3E5C8_9BURK</name>
<evidence type="ECO:0000259" key="6">
    <source>
        <dbReference type="Pfam" id="PF00288"/>
    </source>
</evidence>
<dbReference type="RefSeq" id="WP_058936455.1">
    <property type="nucleotide sequence ID" value="NZ_QUMT01000001.1"/>
</dbReference>
<feature type="domain" description="GHMP kinase N-terminal" evidence="6">
    <location>
        <begin position="74"/>
        <end position="155"/>
    </location>
</feature>
<dbReference type="GO" id="GO:0042352">
    <property type="term" value="P:GDP-L-fucose salvage"/>
    <property type="evidence" value="ECO:0007669"/>
    <property type="project" value="TreeGrafter"/>
</dbReference>
<proteinExistence type="inferred from homology"/>
<protein>
    <submittedName>
        <fullName evidence="8">Uncharacterized protein</fullName>
    </submittedName>
</protein>
<keyword evidence="9" id="KW-1185">Reference proteome</keyword>
<dbReference type="KEGG" id="rdp:RD2015_4052"/>
<dbReference type="PANTHER" id="PTHR32463">
    <property type="entry name" value="L-FUCOSE KINASE"/>
    <property type="match status" value="1"/>
</dbReference>
<evidence type="ECO:0000313" key="8">
    <source>
        <dbReference type="EMBL" id="ALV08501.1"/>
    </source>
</evidence>
<evidence type="ECO:0000256" key="3">
    <source>
        <dbReference type="ARBA" id="ARBA00022777"/>
    </source>
</evidence>
<dbReference type="GO" id="GO:0005524">
    <property type="term" value="F:ATP binding"/>
    <property type="evidence" value="ECO:0007669"/>
    <property type="project" value="UniProtKB-KW"/>
</dbReference>
<dbReference type="PRINTS" id="PR00960">
    <property type="entry name" value="LMBPPROTEIN"/>
</dbReference>
<dbReference type="PATRIC" id="fig|76731.3.peg.4151"/>
<keyword evidence="4" id="KW-0067">ATP-binding</keyword>
<accession>A0A0U3E5C8</accession>
<dbReference type="EMBL" id="CP013729">
    <property type="protein sequence ID" value="ALV08501.1"/>
    <property type="molecule type" value="Genomic_DNA"/>
</dbReference>
<organism evidence="8 9">
    <name type="scientific">Roseateles depolymerans</name>
    <dbReference type="NCBI Taxonomy" id="76731"/>
    <lineage>
        <taxon>Bacteria</taxon>
        <taxon>Pseudomonadati</taxon>
        <taxon>Pseudomonadota</taxon>
        <taxon>Betaproteobacteria</taxon>
        <taxon>Burkholderiales</taxon>
        <taxon>Sphaerotilaceae</taxon>
        <taxon>Roseateles</taxon>
    </lineage>
</organism>
<dbReference type="InterPro" id="IPR036554">
    <property type="entry name" value="GHMP_kinase_C_sf"/>
</dbReference>
<keyword evidence="3" id="KW-0418">Kinase</keyword>
<evidence type="ECO:0000313" key="9">
    <source>
        <dbReference type="Proteomes" id="UP000060699"/>
    </source>
</evidence>
<evidence type="ECO:0000256" key="2">
    <source>
        <dbReference type="ARBA" id="ARBA00022741"/>
    </source>
</evidence>
<evidence type="ECO:0000259" key="7">
    <source>
        <dbReference type="Pfam" id="PF08544"/>
    </source>
</evidence>
<comment type="similarity">
    <text evidence="5">Belongs to the GHMP kinase family.</text>
</comment>
<evidence type="ECO:0000256" key="1">
    <source>
        <dbReference type="ARBA" id="ARBA00022679"/>
    </source>
</evidence>
<keyword evidence="2" id="KW-0547">Nucleotide-binding</keyword>
<dbReference type="OrthoDB" id="9812992at2"/>
<feature type="domain" description="GHMP kinase C-terminal" evidence="7">
    <location>
        <begin position="229"/>
        <end position="300"/>
    </location>
</feature>
<evidence type="ECO:0000256" key="5">
    <source>
        <dbReference type="ARBA" id="ARBA00038121"/>
    </source>
</evidence>